<dbReference type="GO" id="GO:0003677">
    <property type="term" value="F:DNA binding"/>
    <property type="evidence" value="ECO:0007669"/>
    <property type="project" value="UniProtKB-KW"/>
</dbReference>
<accession>A0A2G5D4V9</accession>
<dbReference type="AlphaFoldDB" id="A0A2G5D4V9"/>
<evidence type="ECO:0000256" key="4">
    <source>
        <dbReference type="ARBA" id="ARBA00022833"/>
    </source>
</evidence>
<evidence type="ECO:0000256" key="9">
    <source>
        <dbReference type="SAM" id="MobiDB-lite"/>
    </source>
</evidence>
<evidence type="ECO:0000259" key="12">
    <source>
        <dbReference type="PROSITE" id="PS51321"/>
    </source>
</evidence>
<keyword evidence="4 8" id="KW-0862">Zinc</keyword>
<keyword evidence="8" id="KW-0805">Transcription regulation</keyword>
<keyword evidence="2 8" id="KW-0479">Metal-binding</keyword>
<comment type="function">
    <text evidence="8">Necessary for efficient RNA polymerase II transcription elongation past template-encoded arresting sites.</text>
</comment>
<evidence type="ECO:0000259" key="10">
    <source>
        <dbReference type="PROSITE" id="PS51133"/>
    </source>
</evidence>
<dbReference type="InterPro" id="IPR003618">
    <property type="entry name" value="TFIIS_cen_dom"/>
</dbReference>
<dbReference type="InParanoid" id="A0A2G5D4V9"/>
<dbReference type="SMART" id="SM00510">
    <property type="entry name" value="TFS2M"/>
    <property type="match status" value="1"/>
</dbReference>
<dbReference type="OrthoDB" id="44867at2759"/>
<evidence type="ECO:0000256" key="7">
    <source>
        <dbReference type="PROSITE-ProRule" id="PRU00649"/>
    </source>
</evidence>
<dbReference type="PROSITE" id="PS51133">
    <property type="entry name" value="ZF_TFIIS_2"/>
    <property type="match status" value="1"/>
</dbReference>
<dbReference type="PANTHER" id="PTHR11477:SF0">
    <property type="entry name" value="IP08861P-RELATED"/>
    <property type="match status" value="1"/>
</dbReference>
<dbReference type="InterPro" id="IPR006289">
    <property type="entry name" value="TFSII"/>
</dbReference>
<dbReference type="EMBL" id="KZ305044">
    <property type="protein sequence ID" value="PIA38538.1"/>
    <property type="molecule type" value="Genomic_DNA"/>
</dbReference>
<dbReference type="FunCoup" id="A0A2G5D4V9">
    <property type="interactions" value="3289"/>
</dbReference>
<dbReference type="InterPro" id="IPR017923">
    <property type="entry name" value="TFIIS_N"/>
</dbReference>
<evidence type="ECO:0000256" key="2">
    <source>
        <dbReference type="ARBA" id="ARBA00022723"/>
    </source>
</evidence>
<evidence type="ECO:0000256" key="8">
    <source>
        <dbReference type="RuleBase" id="RU368078"/>
    </source>
</evidence>
<dbReference type="CDD" id="cd00183">
    <property type="entry name" value="TFIIS_I"/>
    <property type="match status" value="1"/>
</dbReference>
<feature type="domain" description="TFIIS central" evidence="12">
    <location>
        <begin position="202"/>
        <end position="325"/>
    </location>
</feature>
<feature type="compositionally biased region" description="Basic and acidic residues" evidence="9">
    <location>
        <begin position="135"/>
        <end position="180"/>
    </location>
</feature>
<comment type="similarity">
    <text evidence="8">Belongs to the TFS-II family.</text>
</comment>
<dbReference type="InterPro" id="IPR036575">
    <property type="entry name" value="TFIIS_cen_dom_sf"/>
</dbReference>
<dbReference type="InterPro" id="IPR035100">
    <property type="entry name" value="TF_IIS-typ"/>
</dbReference>
<proteinExistence type="inferred from homology"/>
<dbReference type="SUPFAM" id="SSF46942">
    <property type="entry name" value="Elongation factor TFIIS domain 2"/>
    <property type="match status" value="1"/>
</dbReference>
<dbReference type="Gene3D" id="1.20.930.10">
    <property type="entry name" value="Conserved domain common to transcription factors TFIIS, elongin A, CRSP70"/>
    <property type="match status" value="1"/>
</dbReference>
<dbReference type="GO" id="GO:0006368">
    <property type="term" value="P:transcription elongation by RNA polymerase II"/>
    <property type="evidence" value="ECO:0007669"/>
    <property type="project" value="InterPro"/>
</dbReference>
<dbReference type="PROSITE" id="PS00466">
    <property type="entry name" value="ZF_TFIIS_1"/>
    <property type="match status" value="1"/>
</dbReference>
<comment type="subcellular location">
    <subcellularLocation>
        <location evidence="1 7 8">Nucleus</location>
    </subcellularLocation>
</comment>
<keyword evidence="5 7" id="KW-0539">Nucleus</keyword>
<dbReference type="SMART" id="SM00440">
    <property type="entry name" value="ZnF_C2C2"/>
    <property type="match status" value="1"/>
</dbReference>
<keyword evidence="14" id="KW-1185">Reference proteome</keyword>
<keyword evidence="8" id="KW-0238">DNA-binding</keyword>
<sequence>MKKEEILELFESAKKAADAATDNGAEESRCVEALKQLKKVPVTMQVLVETQVGKRLRHLTKHPREKIQVVASDLLEIWKKIVLEESKNKSNGSSELRSATKVNVSKIESVKVEKVEKADAIMVEKVSRAETIKVEKSDRSEITKSEKVSRSETVRVEKISKEEPITDEKRPKQEKEDSVVKKSQATRGPPRLTSMIKCNDSIRDKTREQLAEAFAKVSSEANETMLDEVNACDPIRVAVSVESVLFEKLGRCNGPQKNKYRSIMFNIRDQKNPDLRRRVLIGHVKPDKLITMTAEEMASDERKQGNNKIRERTLFDCERGGPQKATTDQFKCGRCGQRKTTYYQLQTRSADEPMTTFVTCVNCNNHWKFC</sequence>
<feature type="domain" description="TFIIS N-terminal" evidence="11">
    <location>
        <begin position="8"/>
        <end position="85"/>
    </location>
</feature>
<feature type="region of interest" description="Disordered" evidence="9">
    <location>
        <begin position="135"/>
        <end position="193"/>
    </location>
</feature>
<evidence type="ECO:0000256" key="3">
    <source>
        <dbReference type="ARBA" id="ARBA00022771"/>
    </source>
</evidence>
<dbReference type="InterPro" id="IPR035441">
    <property type="entry name" value="TFIIS/LEDGF_dom_sf"/>
</dbReference>
<dbReference type="FunFam" id="2.20.25.10:FF:000001">
    <property type="entry name" value="Probable Transcription elongation factor S-II"/>
    <property type="match status" value="1"/>
</dbReference>
<reference evidence="13 14" key="1">
    <citation type="submission" date="2017-09" db="EMBL/GenBank/DDBJ databases">
        <title>WGS assembly of Aquilegia coerulea Goldsmith.</title>
        <authorList>
            <person name="Hodges S."/>
            <person name="Kramer E."/>
            <person name="Nordborg M."/>
            <person name="Tomkins J."/>
            <person name="Borevitz J."/>
            <person name="Derieg N."/>
            <person name="Yan J."/>
            <person name="Mihaltcheva S."/>
            <person name="Hayes R.D."/>
            <person name="Rokhsar D."/>
        </authorList>
    </citation>
    <scope>NUCLEOTIDE SEQUENCE [LARGE SCALE GENOMIC DNA]</scope>
    <source>
        <strain evidence="14">cv. Goldsmith</strain>
    </source>
</reference>
<evidence type="ECO:0000256" key="1">
    <source>
        <dbReference type="ARBA" id="ARBA00004123"/>
    </source>
</evidence>
<dbReference type="PROSITE" id="PS51319">
    <property type="entry name" value="TFIIS_N"/>
    <property type="match status" value="1"/>
</dbReference>
<dbReference type="Pfam" id="PF08711">
    <property type="entry name" value="Med26"/>
    <property type="match status" value="1"/>
</dbReference>
<protein>
    <recommendedName>
        <fullName evidence="8">Transcription elongation factor</fullName>
    </recommendedName>
</protein>
<dbReference type="SMART" id="SM00509">
    <property type="entry name" value="TFS2N"/>
    <property type="match status" value="1"/>
</dbReference>
<dbReference type="Proteomes" id="UP000230069">
    <property type="component" value="Unassembled WGS sequence"/>
</dbReference>
<dbReference type="PANTHER" id="PTHR11477">
    <property type="entry name" value="TRANSCRIPTION FACTOR S-II ZINC FINGER DOMAIN-CONTAINING PROTEIN"/>
    <property type="match status" value="1"/>
</dbReference>
<evidence type="ECO:0000256" key="5">
    <source>
        <dbReference type="ARBA" id="ARBA00023242"/>
    </source>
</evidence>
<dbReference type="PIRSF" id="PIRSF006704">
    <property type="entry name" value="TF_IIS"/>
    <property type="match status" value="1"/>
</dbReference>
<dbReference type="Gene3D" id="1.10.472.30">
    <property type="entry name" value="Transcription elongation factor S-II, central domain"/>
    <property type="match status" value="1"/>
</dbReference>
<dbReference type="InterPro" id="IPR001222">
    <property type="entry name" value="Znf_TFIIS"/>
</dbReference>
<evidence type="ECO:0000313" key="14">
    <source>
        <dbReference type="Proteomes" id="UP000230069"/>
    </source>
</evidence>
<evidence type="ECO:0000256" key="6">
    <source>
        <dbReference type="PROSITE-ProRule" id="PRU00472"/>
    </source>
</evidence>
<keyword evidence="8" id="KW-0804">Transcription</keyword>
<dbReference type="GO" id="GO:0008270">
    <property type="term" value="F:zinc ion binding"/>
    <property type="evidence" value="ECO:0007669"/>
    <property type="project" value="UniProtKB-UniRule"/>
</dbReference>
<feature type="domain" description="TFIIS-type" evidence="10">
    <location>
        <begin position="328"/>
        <end position="368"/>
    </location>
</feature>
<dbReference type="SUPFAM" id="SSF57783">
    <property type="entry name" value="Zinc beta-ribbon"/>
    <property type="match status" value="1"/>
</dbReference>
<gene>
    <name evidence="13" type="ORF">AQUCO_02700028v1</name>
</gene>
<dbReference type="Pfam" id="PF01096">
    <property type="entry name" value="Zn_ribbon_TFIIS"/>
    <property type="match status" value="1"/>
</dbReference>
<dbReference type="NCBIfam" id="TIGR01385">
    <property type="entry name" value="TFSII"/>
    <property type="match status" value="1"/>
</dbReference>
<dbReference type="Pfam" id="PF07500">
    <property type="entry name" value="TFIIS_M"/>
    <property type="match status" value="1"/>
</dbReference>
<name>A0A2G5D4V9_AQUCA</name>
<evidence type="ECO:0000259" key="11">
    <source>
        <dbReference type="PROSITE" id="PS51319"/>
    </source>
</evidence>
<keyword evidence="3 6" id="KW-0863">Zinc-finger</keyword>
<dbReference type="GO" id="GO:0005634">
    <property type="term" value="C:nucleus"/>
    <property type="evidence" value="ECO:0007669"/>
    <property type="project" value="UniProtKB-SubCell"/>
</dbReference>
<dbReference type="SUPFAM" id="SSF47676">
    <property type="entry name" value="Conserved domain common to transcription factors TFIIS, elongin A, CRSP70"/>
    <property type="match status" value="1"/>
</dbReference>
<dbReference type="CDD" id="cd13749">
    <property type="entry name" value="Zn-ribbon_TFIIS"/>
    <property type="match status" value="1"/>
</dbReference>
<evidence type="ECO:0000313" key="13">
    <source>
        <dbReference type="EMBL" id="PIA38538.1"/>
    </source>
</evidence>
<dbReference type="Gene3D" id="2.20.25.10">
    <property type="match status" value="1"/>
</dbReference>
<dbReference type="STRING" id="218851.A0A2G5D4V9"/>
<dbReference type="InterPro" id="IPR003617">
    <property type="entry name" value="TFIIS/CRSP70_N_sub"/>
</dbReference>
<organism evidence="13 14">
    <name type="scientific">Aquilegia coerulea</name>
    <name type="common">Rocky mountain columbine</name>
    <dbReference type="NCBI Taxonomy" id="218851"/>
    <lineage>
        <taxon>Eukaryota</taxon>
        <taxon>Viridiplantae</taxon>
        <taxon>Streptophyta</taxon>
        <taxon>Embryophyta</taxon>
        <taxon>Tracheophyta</taxon>
        <taxon>Spermatophyta</taxon>
        <taxon>Magnoliopsida</taxon>
        <taxon>Ranunculales</taxon>
        <taxon>Ranunculaceae</taxon>
        <taxon>Thalictroideae</taxon>
        <taxon>Aquilegia</taxon>
    </lineage>
</organism>
<dbReference type="PROSITE" id="PS51321">
    <property type="entry name" value="TFIIS_CENTRAL"/>
    <property type="match status" value="1"/>
</dbReference>